<dbReference type="Pfam" id="PF04570">
    <property type="entry name" value="zf-FLZ"/>
    <property type="match status" value="1"/>
</dbReference>
<comment type="similarity">
    <text evidence="2">Belongs to the FLZ family.</text>
</comment>
<dbReference type="InterPro" id="IPR007650">
    <property type="entry name" value="Zf-FLZ_dom"/>
</dbReference>
<dbReference type="GO" id="GO:0005737">
    <property type="term" value="C:cytoplasm"/>
    <property type="evidence" value="ECO:0007669"/>
    <property type="project" value="UniProtKB-SubCell"/>
</dbReference>
<dbReference type="Proteomes" id="UP000295252">
    <property type="component" value="Chromosome II"/>
</dbReference>
<keyword evidence="5" id="KW-0863">Zinc-finger</keyword>
<proteinExistence type="inferred from homology"/>
<evidence type="ECO:0000256" key="5">
    <source>
        <dbReference type="ARBA" id="ARBA00022771"/>
    </source>
</evidence>
<evidence type="ECO:0000313" key="9">
    <source>
        <dbReference type="Proteomes" id="UP000295252"/>
    </source>
</evidence>
<dbReference type="PhylomeDB" id="A0A068TYV5"/>
<keyword evidence="5" id="KW-0862">Zinc</keyword>
<dbReference type="GO" id="GO:0008270">
    <property type="term" value="F:zinc ion binding"/>
    <property type="evidence" value="ECO:0007669"/>
    <property type="project" value="UniProtKB-KW"/>
</dbReference>
<name>A0A068TYV5_COFCA</name>
<organism evidence="8 9">
    <name type="scientific">Coffea canephora</name>
    <name type="common">Robusta coffee</name>
    <dbReference type="NCBI Taxonomy" id="49390"/>
    <lineage>
        <taxon>Eukaryota</taxon>
        <taxon>Viridiplantae</taxon>
        <taxon>Streptophyta</taxon>
        <taxon>Embryophyta</taxon>
        <taxon>Tracheophyta</taxon>
        <taxon>Spermatophyta</taxon>
        <taxon>Magnoliopsida</taxon>
        <taxon>eudicotyledons</taxon>
        <taxon>Gunneridae</taxon>
        <taxon>Pentapetalae</taxon>
        <taxon>asterids</taxon>
        <taxon>lamiids</taxon>
        <taxon>Gentianales</taxon>
        <taxon>Rubiaceae</taxon>
        <taxon>Ixoroideae</taxon>
        <taxon>Gardenieae complex</taxon>
        <taxon>Bertiereae - Coffeeae clade</taxon>
        <taxon>Coffeeae</taxon>
        <taxon>Coffea</taxon>
    </lineage>
</organism>
<reference evidence="9" key="1">
    <citation type="journal article" date="2014" name="Science">
        <title>The coffee genome provides insight into the convergent evolution of caffeine biosynthesis.</title>
        <authorList>
            <person name="Denoeud F."/>
            <person name="Carretero-Paulet L."/>
            <person name="Dereeper A."/>
            <person name="Droc G."/>
            <person name="Guyot R."/>
            <person name="Pietrella M."/>
            <person name="Zheng C."/>
            <person name="Alberti A."/>
            <person name="Anthony F."/>
            <person name="Aprea G."/>
            <person name="Aury J.M."/>
            <person name="Bento P."/>
            <person name="Bernard M."/>
            <person name="Bocs S."/>
            <person name="Campa C."/>
            <person name="Cenci A."/>
            <person name="Combes M.C."/>
            <person name="Crouzillat D."/>
            <person name="Da Silva C."/>
            <person name="Daddiego L."/>
            <person name="De Bellis F."/>
            <person name="Dussert S."/>
            <person name="Garsmeur O."/>
            <person name="Gayraud T."/>
            <person name="Guignon V."/>
            <person name="Jahn K."/>
            <person name="Jamilloux V."/>
            <person name="Joet T."/>
            <person name="Labadie K."/>
            <person name="Lan T."/>
            <person name="Leclercq J."/>
            <person name="Lepelley M."/>
            <person name="Leroy T."/>
            <person name="Li L.T."/>
            <person name="Librado P."/>
            <person name="Lopez L."/>
            <person name="Munoz A."/>
            <person name="Noel B."/>
            <person name="Pallavicini A."/>
            <person name="Perrotta G."/>
            <person name="Poncet V."/>
            <person name="Pot D."/>
            <person name="Priyono X."/>
            <person name="Rigoreau M."/>
            <person name="Rouard M."/>
            <person name="Rozas J."/>
            <person name="Tranchant-Dubreuil C."/>
            <person name="VanBuren R."/>
            <person name="Zhang Q."/>
            <person name="Andrade A.C."/>
            <person name="Argout X."/>
            <person name="Bertrand B."/>
            <person name="de Kochko A."/>
            <person name="Graziosi G."/>
            <person name="Henry R.J."/>
            <person name="Jayarama X."/>
            <person name="Ming R."/>
            <person name="Nagai C."/>
            <person name="Rounsley S."/>
            <person name="Sankoff D."/>
            <person name="Giuliano G."/>
            <person name="Albert V.A."/>
            <person name="Wincker P."/>
            <person name="Lashermes P."/>
        </authorList>
    </citation>
    <scope>NUCLEOTIDE SEQUENCE [LARGE SCALE GENOMIC DNA]</scope>
    <source>
        <strain evidence="9">cv. DH200-94</strain>
    </source>
</reference>
<evidence type="ECO:0000256" key="1">
    <source>
        <dbReference type="ARBA" id="ARBA00004496"/>
    </source>
</evidence>
<dbReference type="InParanoid" id="A0A068TYV5"/>
<keyword evidence="9" id="KW-1185">Reference proteome</keyword>
<accession>A0A068TYV5</accession>
<dbReference type="STRING" id="49390.A0A068TYV5"/>
<feature type="zinc finger region" description="FLZ-type" evidence="6">
    <location>
        <begin position="89"/>
        <end position="133"/>
    </location>
</feature>
<sequence length="163" mass="17794">MLLGKRQRPPMKRTTSMTEFSLDLSIAAVEGGGGGVNGGVNVSQQFDPNNPCKGLDQRFMAAAAVSPSPSPRPRNLRRNSVDFTTETAHFLRACSLCKRRLIPGRDIYMYRGDSAFCSLECRQQQMNQDERKEKCSFVASKKDATNVATGSKVSTKGETVAAV</sequence>
<evidence type="ECO:0000256" key="3">
    <source>
        <dbReference type="ARBA" id="ARBA00022490"/>
    </source>
</evidence>
<evidence type="ECO:0000259" key="7">
    <source>
        <dbReference type="PROSITE" id="PS51795"/>
    </source>
</evidence>
<gene>
    <name evidence="8" type="ORF">GSCOC_T00034756001</name>
</gene>
<dbReference type="Gramene" id="CDP01192">
    <property type="protein sequence ID" value="CDP01192"/>
    <property type="gene ID" value="GSCOC_T00034756001"/>
</dbReference>
<comment type="subcellular location">
    <subcellularLocation>
        <location evidence="1">Cytoplasm</location>
    </subcellularLocation>
</comment>
<dbReference type="OrthoDB" id="1925036at2759"/>
<evidence type="ECO:0000256" key="4">
    <source>
        <dbReference type="ARBA" id="ARBA00022723"/>
    </source>
</evidence>
<evidence type="ECO:0000256" key="6">
    <source>
        <dbReference type="PROSITE-ProRule" id="PRU01131"/>
    </source>
</evidence>
<dbReference type="PANTHER" id="PTHR33059:SF4">
    <property type="entry name" value="FCS-LIKE ZINC FINGER 5"/>
    <property type="match status" value="1"/>
</dbReference>
<feature type="domain" description="FLZ-type" evidence="7">
    <location>
        <begin position="89"/>
        <end position="133"/>
    </location>
</feature>
<evidence type="ECO:0000256" key="2">
    <source>
        <dbReference type="ARBA" id="ARBA00009374"/>
    </source>
</evidence>
<protein>
    <recommendedName>
        <fullName evidence="7">FLZ-type domain-containing protein</fullName>
    </recommendedName>
</protein>
<dbReference type="FunCoup" id="A0A068TYV5">
    <property type="interactions" value="359"/>
</dbReference>
<dbReference type="PANTHER" id="PTHR33059">
    <property type="entry name" value="FCS-LIKE ZINC FINGER 5"/>
    <property type="match status" value="1"/>
</dbReference>
<dbReference type="OMA" id="FLETAPF"/>
<evidence type="ECO:0000313" key="8">
    <source>
        <dbReference type="EMBL" id="CDP01192.1"/>
    </source>
</evidence>
<dbReference type="PROSITE" id="PS51795">
    <property type="entry name" value="ZF_FLZ"/>
    <property type="match status" value="1"/>
</dbReference>
<keyword evidence="4" id="KW-0479">Metal-binding</keyword>
<dbReference type="EMBL" id="HG739090">
    <property type="protein sequence ID" value="CDP01192.1"/>
    <property type="molecule type" value="Genomic_DNA"/>
</dbReference>
<keyword evidence="3" id="KW-0963">Cytoplasm</keyword>
<dbReference type="AlphaFoldDB" id="A0A068TYV5"/>